<evidence type="ECO:0000256" key="2">
    <source>
        <dbReference type="ARBA" id="ARBA00006075"/>
    </source>
</evidence>
<evidence type="ECO:0000259" key="9">
    <source>
        <dbReference type="Pfam" id="PF07962"/>
    </source>
</evidence>
<keyword evidence="4" id="KW-0236">DNA replication inhibitor</keyword>
<feature type="region of interest" description="Disordered" evidence="8">
    <location>
        <begin position="223"/>
        <end position="242"/>
    </location>
</feature>
<keyword evidence="6 7" id="KW-0131">Cell cycle</keyword>
<evidence type="ECO:0000256" key="7">
    <source>
        <dbReference type="RuleBase" id="RU366049"/>
    </source>
</evidence>
<feature type="compositionally biased region" description="Polar residues" evidence="8">
    <location>
        <begin position="1"/>
        <end position="10"/>
    </location>
</feature>
<dbReference type="Pfam" id="PF07962">
    <property type="entry name" value="Swi3"/>
    <property type="match status" value="1"/>
</dbReference>
<dbReference type="GO" id="GO:0000076">
    <property type="term" value="P:DNA replication checkpoint signaling"/>
    <property type="evidence" value="ECO:0007669"/>
    <property type="project" value="UniProtKB-UniRule"/>
</dbReference>
<keyword evidence="5 7" id="KW-0539">Nucleus</keyword>
<evidence type="ECO:0000256" key="1">
    <source>
        <dbReference type="ARBA" id="ARBA00004123"/>
    </source>
</evidence>
<keyword evidence="3 7" id="KW-0227">DNA damage</keyword>
<dbReference type="GO" id="GO:0031298">
    <property type="term" value="C:replication fork protection complex"/>
    <property type="evidence" value="ECO:0007669"/>
    <property type="project" value="TreeGrafter"/>
</dbReference>
<comment type="function">
    <text evidence="7">Plays an important role in the control of DNA replication and the maintenance of replication fork stability.</text>
</comment>
<dbReference type="PANTHER" id="PTHR13220:SF11">
    <property type="entry name" value="TIMELESS-INTERACTING PROTEIN"/>
    <property type="match status" value="1"/>
</dbReference>
<accession>A0A3E2GXV4</accession>
<dbReference type="GO" id="GO:0043111">
    <property type="term" value="P:replication fork arrest"/>
    <property type="evidence" value="ECO:0007669"/>
    <property type="project" value="TreeGrafter"/>
</dbReference>
<evidence type="ECO:0000256" key="8">
    <source>
        <dbReference type="SAM" id="MobiDB-lite"/>
    </source>
</evidence>
<feature type="compositionally biased region" description="Polar residues" evidence="8">
    <location>
        <begin position="279"/>
        <end position="290"/>
    </location>
</feature>
<dbReference type="InterPro" id="IPR012923">
    <property type="entry name" value="Csm3"/>
</dbReference>
<dbReference type="GO" id="GO:0006974">
    <property type="term" value="P:DNA damage response"/>
    <property type="evidence" value="ECO:0007669"/>
    <property type="project" value="UniProtKB-KW"/>
</dbReference>
<keyword evidence="11" id="KW-1185">Reference proteome</keyword>
<evidence type="ECO:0000313" key="11">
    <source>
        <dbReference type="Proteomes" id="UP000258309"/>
    </source>
</evidence>
<dbReference type="GO" id="GO:0031297">
    <property type="term" value="P:replication fork processing"/>
    <property type="evidence" value="ECO:0007669"/>
    <property type="project" value="UniProtKB-UniRule"/>
</dbReference>
<sequence length="319" mass="35318">MASIDSSSRPLPSGGPTAGGDEYDDFDDIFNYDIDDARATDPKSVDNANASKQNSKKQKAADGLGIDEEVEITRKPRAPRVKLDENRLLSSAGIPRLRNKAKHLKFKGKGHEYSDAARLLEFYQLWLDGLFPKAKFLDALEMVEKAGHKKRVQMMRMEWINEGKPKDPELETSLFEDPILPPRESSTRTETAPGIAPIFEKAASTRPKTPEVVPEMDDLYDATPRPSRAAQPQADTTSVPAVPSIFGPAITNDEVPPEDDLDALLAEEEMLLAEPRKSQPVSKPVQTAVSQEDDFMDDVDIMEAMDNDTEAMAAMEGMW</sequence>
<dbReference type="InterPro" id="IPR040038">
    <property type="entry name" value="TIPIN/Csm3/Swi3"/>
</dbReference>
<dbReference type="Proteomes" id="UP000258309">
    <property type="component" value="Unassembled WGS sequence"/>
</dbReference>
<dbReference type="GO" id="GO:0003677">
    <property type="term" value="F:DNA binding"/>
    <property type="evidence" value="ECO:0007669"/>
    <property type="project" value="TreeGrafter"/>
</dbReference>
<feature type="non-terminal residue" evidence="10">
    <location>
        <position position="319"/>
    </location>
</feature>
<dbReference type="OrthoDB" id="437078at2759"/>
<dbReference type="STRING" id="5539.A0A3E2GXV4"/>
<comment type="caution">
    <text evidence="10">The sequence shown here is derived from an EMBL/GenBank/DDBJ whole genome shotgun (WGS) entry which is preliminary data.</text>
</comment>
<feature type="region of interest" description="Disordered" evidence="8">
    <location>
        <begin position="1"/>
        <end position="68"/>
    </location>
</feature>
<feature type="domain" description="Chromosome segregation in meiosis protein 3" evidence="9">
    <location>
        <begin position="82"/>
        <end position="163"/>
    </location>
</feature>
<comment type="subcellular location">
    <subcellularLocation>
        <location evidence="1 7">Nucleus</location>
    </subcellularLocation>
</comment>
<protein>
    <recommendedName>
        <fullName evidence="7">Chromosome segregation in meiosis protein</fullName>
    </recommendedName>
</protein>
<evidence type="ECO:0000256" key="3">
    <source>
        <dbReference type="ARBA" id="ARBA00022763"/>
    </source>
</evidence>
<feature type="region of interest" description="Disordered" evidence="8">
    <location>
        <begin position="273"/>
        <end position="294"/>
    </location>
</feature>
<organism evidence="10 11">
    <name type="scientific">Scytalidium lignicola</name>
    <name type="common">Hyphomycete</name>
    <dbReference type="NCBI Taxonomy" id="5539"/>
    <lineage>
        <taxon>Eukaryota</taxon>
        <taxon>Fungi</taxon>
        <taxon>Dikarya</taxon>
        <taxon>Ascomycota</taxon>
        <taxon>Pezizomycotina</taxon>
        <taxon>Leotiomycetes</taxon>
        <taxon>Leotiomycetes incertae sedis</taxon>
        <taxon>Scytalidium</taxon>
    </lineage>
</organism>
<reference evidence="10 11" key="1">
    <citation type="submission" date="2018-05" db="EMBL/GenBank/DDBJ databases">
        <title>Draft genome sequence of Scytalidium lignicola DSM 105466, a ubiquitous saprotrophic fungus.</title>
        <authorList>
            <person name="Buettner E."/>
            <person name="Gebauer A.M."/>
            <person name="Hofrichter M."/>
            <person name="Liers C."/>
            <person name="Kellner H."/>
        </authorList>
    </citation>
    <scope>NUCLEOTIDE SEQUENCE [LARGE SCALE GENOMIC DNA]</scope>
    <source>
        <strain evidence="10 11">DSM 105466</strain>
    </source>
</reference>
<feature type="compositionally biased region" description="Acidic residues" evidence="8">
    <location>
        <begin position="21"/>
        <end position="34"/>
    </location>
</feature>
<dbReference type="PANTHER" id="PTHR13220">
    <property type="entry name" value="TIMELESS INTERACTING-RELATED"/>
    <property type="match status" value="1"/>
</dbReference>
<name>A0A3E2GXV4_SCYLI</name>
<gene>
    <name evidence="10" type="ORF">B7463_g10362</name>
</gene>
<dbReference type="OMA" id="ADMDDMW"/>
<feature type="compositionally biased region" description="Basic and acidic residues" evidence="8">
    <location>
        <begin position="35"/>
        <end position="44"/>
    </location>
</feature>
<evidence type="ECO:0000256" key="5">
    <source>
        <dbReference type="ARBA" id="ARBA00023242"/>
    </source>
</evidence>
<evidence type="ECO:0000256" key="4">
    <source>
        <dbReference type="ARBA" id="ARBA00022880"/>
    </source>
</evidence>
<dbReference type="AlphaFoldDB" id="A0A3E2GXV4"/>
<comment type="similarity">
    <text evidence="2 7">Belongs to the CSM3 family.</text>
</comment>
<evidence type="ECO:0000313" key="10">
    <source>
        <dbReference type="EMBL" id="RFU25970.1"/>
    </source>
</evidence>
<evidence type="ECO:0000256" key="6">
    <source>
        <dbReference type="ARBA" id="ARBA00023306"/>
    </source>
</evidence>
<proteinExistence type="inferred from homology"/>
<feature type="non-terminal residue" evidence="10">
    <location>
        <position position="1"/>
    </location>
</feature>
<dbReference type="EMBL" id="NCSJ02000293">
    <property type="protein sequence ID" value="RFU25970.1"/>
    <property type="molecule type" value="Genomic_DNA"/>
</dbReference>